<gene>
    <name evidence="1" type="ORF">LSALG_LOCUS18826</name>
</gene>
<proteinExistence type="predicted"/>
<evidence type="ECO:0000313" key="1">
    <source>
        <dbReference type="EMBL" id="CAI9278995.1"/>
    </source>
</evidence>
<organism evidence="1 2">
    <name type="scientific">Lactuca saligna</name>
    <name type="common">Willowleaf lettuce</name>
    <dbReference type="NCBI Taxonomy" id="75948"/>
    <lineage>
        <taxon>Eukaryota</taxon>
        <taxon>Viridiplantae</taxon>
        <taxon>Streptophyta</taxon>
        <taxon>Embryophyta</taxon>
        <taxon>Tracheophyta</taxon>
        <taxon>Spermatophyta</taxon>
        <taxon>Magnoliopsida</taxon>
        <taxon>eudicotyledons</taxon>
        <taxon>Gunneridae</taxon>
        <taxon>Pentapetalae</taxon>
        <taxon>asterids</taxon>
        <taxon>campanulids</taxon>
        <taxon>Asterales</taxon>
        <taxon>Asteraceae</taxon>
        <taxon>Cichorioideae</taxon>
        <taxon>Cichorieae</taxon>
        <taxon>Lactucinae</taxon>
        <taxon>Lactuca</taxon>
    </lineage>
</organism>
<reference evidence="1" key="1">
    <citation type="submission" date="2023-04" db="EMBL/GenBank/DDBJ databases">
        <authorList>
            <person name="Vijverberg K."/>
            <person name="Xiong W."/>
            <person name="Schranz E."/>
        </authorList>
    </citation>
    <scope>NUCLEOTIDE SEQUENCE</scope>
</reference>
<keyword evidence="2" id="KW-1185">Reference proteome</keyword>
<accession>A0AA36E1W8</accession>
<dbReference type="Proteomes" id="UP001177003">
    <property type="component" value="Chromosome 4"/>
</dbReference>
<sequence>MLLMKKSDQNALGDHPKMFIKKTGKRKFADRYELVHAPFHNPTNEPKTWAFKKFLEDKLKQNLKAIPTVVTKLKKDQILLVDPRDLLKFGEHNIHTLSKHHLMVENEMFEVAANAFIGMITTIIDKRLWAGALADSDVHLVEKS</sequence>
<protein>
    <submittedName>
        <fullName evidence="1">Uncharacterized protein</fullName>
    </submittedName>
</protein>
<dbReference type="EMBL" id="OX465080">
    <property type="protein sequence ID" value="CAI9278995.1"/>
    <property type="molecule type" value="Genomic_DNA"/>
</dbReference>
<dbReference type="AlphaFoldDB" id="A0AA36E1W8"/>
<name>A0AA36E1W8_LACSI</name>
<evidence type="ECO:0000313" key="2">
    <source>
        <dbReference type="Proteomes" id="UP001177003"/>
    </source>
</evidence>